<dbReference type="InterPro" id="IPR006948">
    <property type="entry name" value="Alliinase_C"/>
</dbReference>
<protein>
    <recommendedName>
        <fullName evidence="2">Alliinase C-terminal domain-containing protein</fullName>
    </recommendedName>
</protein>
<dbReference type="Pfam" id="PF04864">
    <property type="entry name" value="Alliinase_C"/>
    <property type="match status" value="1"/>
</dbReference>
<evidence type="ECO:0000313" key="3">
    <source>
        <dbReference type="EMBL" id="KAG5605896.1"/>
    </source>
</evidence>
<dbReference type="Gene3D" id="3.40.640.10">
    <property type="entry name" value="Type I PLP-dependent aspartate aminotransferase-like (Major domain)"/>
    <property type="match status" value="1"/>
</dbReference>
<dbReference type="GO" id="GO:0006520">
    <property type="term" value="P:amino acid metabolic process"/>
    <property type="evidence" value="ECO:0007669"/>
    <property type="project" value="TreeGrafter"/>
</dbReference>
<name>A0A9J5Z1Q1_SOLCO</name>
<dbReference type="SUPFAM" id="SSF53383">
    <property type="entry name" value="PLP-dependent transferases"/>
    <property type="match status" value="1"/>
</dbReference>
<reference evidence="3 4" key="1">
    <citation type="submission" date="2020-09" db="EMBL/GenBank/DDBJ databases">
        <title>De no assembly of potato wild relative species, Solanum commersonii.</title>
        <authorList>
            <person name="Cho K."/>
        </authorList>
    </citation>
    <scope>NUCLEOTIDE SEQUENCE [LARGE SCALE GENOMIC DNA]</scope>
    <source>
        <strain evidence="3">LZ3.2</strain>
        <tissue evidence="3">Leaf</tissue>
    </source>
</reference>
<dbReference type="PANTHER" id="PTHR43795">
    <property type="entry name" value="BIFUNCTIONAL ASPARTATE AMINOTRANSFERASE AND GLUTAMATE/ASPARTATE-PREPHENATE AMINOTRANSFERASE-RELATED"/>
    <property type="match status" value="1"/>
</dbReference>
<keyword evidence="1" id="KW-0663">Pyridoxal phosphate</keyword>
<dbReference type="InterPro" id="IPR050478">
    <property type="entry name" value="Ethylene_sulfur-biosynth"/>
</dbReference>
<evidence type="ECO:0000313" key="4">
    <source>
        <dbReference type="Proteomes" id="UP000824120"/>
    </source>
</evidence>
<dbReference type="InterPro" id="IPR015421">
    <property type="entry name" value="PyrdxlP-dep_Trfase_major"/>
</dbReference>
<dbReference type="GO" id="GO:0008483">
    <property type="term" value="F:transaminase activity"/>
    <property type="evidence" value="ECO:0007669"/>
    <property type="project" value="TreeGrafter"/>
</dbReference>
<comment type="caution">
    <text evidence="3">The sequence shown here is derived from an EMBL/GenBank/DDBJ whole genome shotgun (WGS) entry which is preliminary data.</text>
</comment>
<evidence type="ECO:0000256" key="1">
    <source>
        <dbReference type="ARBA" id="ARBA00022898"/>
    </source>
</evidence>
<gene>
    <name evidence="3" type="ORF">H5410_027388</name>
</gene>
<dbReference type="AlphaFoldDB" id="A0A9J5Z1Q1"/>
<dbReference type="InterPro" id="IPR015424">
    <property type="entry name" value="PyrdxlP-dep_Trfase"/>
</dbReference>
<proteinExistence type="predicted"/>
<sequence length="141" mass="15643">MQAALYALSPTDQLEPISVVSATLRTEVTDFVRSGLHKWAGDARTFEKSGAYIEFITSPNNPDGVIRKHVVNGDQEKLIYDLAYYWPQYTAITIPANHDVMLFTISKCTGHAGSRIGFKVSVTNSTTQTYRSLQISISNLL</sequence>
<dbReference type="OrthoDB" id="2020362at2759"/>
<dbReference type="EMBL" id="JACXVP010000005">
    <property type="protein sequence ID" value="KAG5605896.1"/>
    <property type="molecule type" value="Genomic_DNA"/>
</dbReference>
<dbReference type="PANTHER" id="PTHR43795:SF15">
    <property type="entry name" value="TRYPTOPHAN AMINOTRANSFERASE-RELATED PROTEIN 1"/>
    <property type="match status" value="1"/>
</dbReference>
<feature type="domain" description="Alliinase C-terminal" evidence="2">
    <location>
        <begin position="1"/>
        <end position="120"/>
    </location>
</feature>
<dbReference type="Proteomes" id="UP000824120">
    <property type="component" value="Chromosome 5"/>
</dbReference>
<keyword evidence="4" id="KW-1185">Reference proteome</keyword>
<evidence type="ECO:0000259" key="2">
    <source>
        <dbReference type="Pfam" id="PF04864"/>
    </source>
</evidence>
<organism evidence="3 4">
    <name type="scientific">Solanum commersonii</name>
    <name type="common">Commerson's wild potato</name>
    <name type="synonym">Commerson's nightshade</name>
    <dbReference type="NCBI Taxonomy" id="4109"/>
    <lineage>
        <taxon>Eukaryota</taxon>
        <taxon>Viridiplantae</taxon>
        <taxon>Streptophyta</taxon>
        <taxon>Embryophyta</taxon>
        <taxon>Tracheophyta</taxon>
        <taxon>Spermatophyta</taxon>
        <taxon>Magnoliopsida</taxon>
        <taxon>eudicotyledons</taxon>
        <taxon>Gunneridae</taxon>
        <taxon>Pentapetalae</taxon>
        <taxon>asterids</taxon>
        <taxon>lamiids</taxon>
        <taxon>Solanales</taxon>
        <taxon>Solanaceae</taxon>
        <taxon>Solanoideae</taxon>
        <taxon>Solaneae</taxon>
        <taxon>Solanum</taxon>
    </lineage>
</organism>
<accession>A0A9J5Z1Q1</accession>
<dbReference type="GO" id="GO:0016846">
    <property type="term" value="F:carbon-sulfur lyase activity"/>
    <property type="evidence" value="ECO:0007669"/>
    <property type="project" value="InterPro"/>
</dbReference>